<dbReference type="SUPFAM" id="SSF53790">
    <property type="entry name" value="Tetrapyrrole methylase"/>
    <property type="match status" value="1"/>
</dbReference>
<feature type="binding site" evidence="6 7">
    <location>
        <position position="232"/>
    </location>
    <ligand>
        <name>S-adenosyl-L-methionine</name>
        <dbReference type="ChEBI" id="CHEBI:59789"/>
    </ligand>
</feature>
<feature type="domain" description="Tetrapyrrole methylase" evidence="8">
    <location>
        <begin position="1"/>
        <end position="187"/>
    </location>
</feature>
<comment type="similarity">
    <text evidence="2 6">Belongs to the diphthine synthase family.</text>
</comment>
<proteinExistence type="inferred from homology"/>
<comment type="subunit">
    <text evidence="6">Homodimer.</text>
</comment>
<dbReference type="GO" id="GO:0004164">
    <property type="term" value="F:diphthine synthase activity"/>
    <property type="evidence" value="ECO:0007669"/>
    <property type="project" value="UniProtKB-UniRule"/>
</dbReference>
<dbReference type="PANTHER" id="PTHR10882">
    <property type="entry name" value="DIPHTHINE SYNTHASE"/>
    <property type="match status" value="1"/>
</dbReference>
<feature type="binding site" evidence="6 7">
    <location>
        <begin position="114"/>
        <end position="115"/>
    </location>
    <ligand>
        <name>S-adenosyl-L-methionine</name>
        <dbReference type="ChEBI" id="CHEBI:59789"/>
    </ligand>
</feature>
<dbReference type="Gene3D" id="3.40.1010.10">
    <property type="entry name" value="Cobalt-precorrin-4 Transmethylase, Domain 1"/>
    <property type="match status" value="1"/>
</dbReference>
<dbReference type="HAMAP" id="MF_01084">
    <property type="entry name" value="Diphthine_synth"/>
    <property type="match status" value="1"/>
</dbReference>
<organism evidence="9 10">
    <name type="scientific">Methanooceanicella nereidis</name>
    <dbReference type="NCBI Taxonomy" id="2052831"/>
    <lineage>
        <taxon>Archaea</taxon>
        <taxon>Methanobacteriati</taxon>
        <taxon>Methanobacteriota</taxon>
        <taxon>Stenosarchaea group</taxon>
        <taxon>Methanomicrobia</taxon>
        <taxon>Methanocellales</taxon>
        <taxon>Methanocellaceae</taxon>
        <taxon>Methanooceanicella</taxon>
    </lineage>
</organism>
<evidence type="ECO:0000256" key="3">
    <source>
        <dbReference type="ARBA" id="ARBA00022603"/>
    </source>
</evidence>
<comment type="pathway">
    <text evidence="1 6">Protein modification; peptidyl-diphthamide biosynthesis.</text>
</comment>
<feature type="binding site" evidence="6 7">
    <location>
        <position position="166"/>
    </location>
    <ligand>
        <name>S-adenosyl-L-methionine</name>
        <dbReference type="ChEBI" id="CHEBI:59789"/>
    </ligand>
</feature>
<dbReference type="Pfam" id="PF00590">
    <property type="entry name" value="TP_methylase"/>
    <property type="match status" value="1"/>
</dbReference>
<evidence type="ECO:0000256" key="7">
    <source>
        <dbReference type="PIRSR" id="PIRSR036432-1"/>
    </source>
</evidence>
<dbReference type="RefSeq" id="WP_230742759.1">
    <property type="nucleotide sequence ID" value="NZ_PGCK01000011.1"/>
</dbReference>
<comment type="caution">
    <text evidence="9">The sequence shown here is derived from an EMBL/GenBank/DDBJ whole genome shotgun (WGS) entry which is preliminary data.</text>
</comment>
<feature type="binding site" evidence="6 7">
    <location>
        <position position="89"/>
    </location>
    <ligand>
        <name>S-adenosyl-L-methionine</name>
        <dbReference type="ChEBI" id="CHEBI:59789"/>
    </ligand>
</feature>
<evidence type="ECO:0000256" key="4">
    <source>
        <dbReference type="ARBA" id="ARBA00022679"/>
    </source>
</evidence>
<gene>
    <name evidence="6" type="primary">dphB</name>
    <name evidence="9" type="ORF">CUJ83_12330</name>
</gene>
<dbReference type="AlphaFoldDB" id="A0AAP2W5Q4"/>
<dbReference type="EC" id="2.1.1.98" evidence="6"/>
<feature type="binding site" evidence="6 7">
    <location>
        <position position="9"/>
    </location>
    <ligand>
        <name>S-adenosyl-L-methionine</name>
        <dbReference type="ChEBI" id="CHEBI:59789"/>
    </ligand>
</feature>
<accession>A0AAP2W5Q4</accession>
<feature type="binding site" evidence="6 7">
    <location>
        <position position="86"/>
    </location>
    <ligand>
        <name>S-adenosyl-L-methionine</name>
        <dbReference type="ChEBI" id="CHEBI:59789"/>
    </ligand>
</feature>
<sequence>MLTFIGLGLYDEEDVSLKGLKAIQEADVIYAEFYTSRLMGSSIEKMEGLYGKPVKVLAREDVEQHPKENVLKDALDKKVVFLTGGDAMVATTHIDLRLRAKEMGISTSIIHGSSIASAVCGLTGLQNYRFGKSATIAFPYKNIVSEAPYDTIKMNKQNGLHTIIFLDIDREKGYMTVNQGVELLLKVEEKRMENVLTDSLCVGIARAGSSDPCVKADRIDRLKSYDFGGPLHIMVIPAELHFLEEEALNEFA</sequence>
<dbReference type="CDD" id="cd11647">
    <property type="entry name" value="DHP5_DphB"/>
    <property type="match status" value="1"/>
</dbReference>
<dbReference type="EMBL" id="PGCK01000011">
    <property type="protein sequence ID" value="MCD1295785.1"/>
    <property type="molecule type" value="Genomic_DNA"/>
</dbReference>
<dbReference type="InterPro" id="IPR004551">
    <property type="entry name" value="Dphthn_synthase"/>
</dbReference>
<evidence type="ECO:0000256" key="2">
    <source>
        <dbReference type="ARBA" id="ARBA00006729"/>
    </source>
</evidence>
<evidence type="ECO:0000313" key="9">
    <source>
        <dbReference type="EMBL" id="MCD1295785.1"/>
    </source>
</evidence>
<dbReference type="GO" id="GO:0017183">
    <property type="term" value="P:protein histidyl modification to diphthamide"/>
    <property type="evidence" value="ECO:0007669"/>
    <property type="project" value="UniProtKB-UniRule"/>
</dbReference>
<dbReference type="Proteomes" id="UP001320159">
    <property type="component" value="Unassembled WGS sequence"/>
</dbReference>
<dbReference type="PIRSF" id="PIRSF036432">
    <property type="entry name" value="Diphthine_synth"/>
    <property type="match status" value="1"/>
</dbReference>
<evidence type="ECO:0000313" key="10">
    <source>
        <dbReference type="Proteomes" id="UP001320159"/>
    </source>
</evidence>
<dbReference type="NCBIfam" id="TIGR00522">
    <property type="entry name" value="dph5"/>
    <property type="match status" value="1"/>
</dbReference>
<dbReference type="GO" id="GO:0032259">
    <property type="term" value="P:methylation"/>
    <property type="evidence" value="ECO:0007669"/>
    <property type="project" value="UniProtKB-KW"/>
</dbReference>
<evidence type="ECO:0000256" key="1">
    <source>
        <dbReference type="ARBA" id="ARBA00005156"/>
    </source>
</evidence>
<keyword evidence="4 6" id="KW-0808">Transferase</keyword>
<dbReference type="InterPro" id="IPR014776">
    <property type="entry name" value="4pyrrole_Mease_sub2"/>
</dbReference>
<keyword evidence="10" id="KW-1185">Reference proteome</keyword>
<comment type="function">
    <text evidence="6">S-adenosyl-L-methionine-dependent methyltransferase that catalyzes the trimethylation of the amino group of the modified target histidine residue in translation elongation factor 2 (EF-2), to form an intermediate called diphthine. The three successive methylation reactions represent the second step of diphthamide biosynthesis.</text>
</comment>
<dbReference type="InterPro" id="IPR000878">
    <property type="entry name" value="4pyrrol_Mease"/>
</dbReference>
<keyword evidence="5 6" id="KW-0949">S-adenosyl-L-methionine</keyword>
<dbReference type="InterPro" id="IPR035996">
    <property type="entry name" value="4pyrrol_Methylase_sf"/>
</dbReference>
<dbReference type="PANTHER" id="PTHR10882:SF0">
    <property type="entry name" value="DIPHTHINE METHYL ESTER SYNTHASE"/>
    <property type="match status" value="1"/>
</dbReference>
<evidence type="ECO:0000256" key="5">
    <source>
        <dbReference type="ARBA" id="ARBA00022691"/>
    </source>
</evidence>
<comment type="catalytic activity">
    <reaction evidence="6">
        <text>2-[(3S)-amino-3-carboxypropyl]-L-histidyl-[translation elongation factor 2] + 3 S-adenosyl-L-methionine = diphthine-[translation elongation factor 2] + 3 S-adenosyl-L-homocysteine + 3 H(+)</text>
        <dbReference type="Rhea" id="RHEA:36415"/>
        <dbReference type="Rhea" id="RHEA-COMP:9749"/>
        <dbReference type="Rhea" id="RHEA-COMP:10172"/>
        <dbReference type="ChEBI" id="CHEBI:15378"/>
        <dbReference type="ChEBI" id="CHEBI:57856"/>
        <dbReference type="ChEBI" id="CHEBI:59789"/>
        <dbReference type="ChEBI" id="CHEBI:73995"/>
        <dbReference type="ChEBI" id="CHEBI:82696"/>
        <dbReference type="EC" id="2.1.1.98"/>
    </reaction>
</comment>
<evidence type="ECO:0000259" key="8">
    <source>
        <dbReference type="Pfam" id="PF00590"/>
    </source>
</evidence>
<dbReference type="Gene3D" id="3.30.950.10">
    <property type="entry name" value="Methyltransferase, Cobalt-precorrin-4 Transmethylase, Domain 2"/>
    <property type="match status" value="1"/>
</dbReference>
<protein>
    <recommendedName>
        <fullName evidence="6">Diphthine synthase</fullName>
        <ecNumber evidence="6">2.1.1.98</ecNumber>
    </recommendedName>
    <alternativeName>
        <fullName evidence="6">Diphthamide biosynthesis methyltransferase</fullName>
    </alternativeName>
</protein>
<keyword evidence="3 6" id="KW-0489">Methyltransferase</keyword>
<name>A0AAP2W5Q4_9EURY</name>
<evidence type="ECO:0000256" key="6">
    <source>
        <dbReference type="HAMAP-Rule" id="MF_01084"/>
    </source>
</evidence>
<dbReference type="InterPro" id="IPR014777">
    <property type="entry name" value="4pyrrole_Mease_sub1"/>
</dbReference>
<feature type="binding site" evidence="6 7">
    <location>
        <position position="207"/>
    </location>
    <ligand>
        <name>S-adenosyl-L-methionine</name>
        <dbReference type="ChEBI" id="CHEBI:59789"/>
    </ligand>
</feature>
<reference evidence="9 10" key="1">
    <citation type="submission" date="2017-11" db="EMBL/GenBank/DDBJ databases">
        <title>Isolation and Characterization of Family Methanocellaceae Species from Potential Methane Hydrate Area Offshore Southwestern Taiwan.</title>
        <authorList>
            <person name="Zhang W.-L."/>
            <person name="Chen W.-C."/>
            <person name="Lai M.-C."/>
            <person name="Chen S.-C."/>
        </authorList>
    </citation>
    <scope>NUCLEOTIDE SEQUENCE [LARGE SCALE GENOMIC DNA]</scope>
    <source>
        <strain evidence="9 10">CWC-04</strain>
    </source>
</reference>